<keyword evidence="1" id="KW-1133">Transmembrane helix</keyword>
<feature type="transmembrane region" description="Helical" evidence="1">
    <location>
        <begin position="163"/>
        <end position="182"/>
    </location>
</feature>
<feature type="transmembrane region" description="Helical" evidence="1">
    <location>
        <begin position="49"/>
        <end position="75"/>
    </location>
</feature>
<keyword evidence="1" id="KW-0472">Membrane</keyword>
<feature type="transmembrane region" description="Helical" evidence="1">
    <location>
        <begin position="117"/>
        <end position="134"/>
    </location>
</feature>
<sequence>MRILKNKKLVIILSLFIIWLPTIIIFFFWKKLPDNIATHYNAQMVADGWSSKIVAVLLIPLIITVIQLLLVYAILRNPKAVKTEEIIFFFLPIISIFGNGTIFLSALGMNLQNYRELILNILFGILFIMLGLLMRDVKPNRIIGVRLPWTFQSKKNWKLTNRLAARLFLVGGILLILCGLLPASGLTWFIIALVIVVPIIYSYVLHRQGV</sequence>
<evidence type="ECO:0000256" key="1">
    <source>
        <dbReference type="SAM" id="Phobius"/>
    </source>
</evidence>
<evidence type="ECO:0000259" key="2">
    <source>
        <dbReference type="Pfam" id="PF07853"/>
    </source>
</evidence>
<dbReference type="Pfam" id="PF07853">
    <property type="entry name" value="DUF1648"/>
    <property type="match status" value="1"/>
</dbReference>
<reference evidence="3" key="1">
    <citation type="submission" date="2018-01" db="EMBL/GenBank/DDBJ databases">
        <title>Genome sequnecing of Lactobacillus formosensis KACC 18721.</title>
        <authorList>
            <person name="Kim S.-J."/>
            <person name="Heo J."/>
        </authorList>
    </citation>
    <scope>NUCLEOTIDE SEQUENCE</scope>
    <source>
        <strain evidence="3">KACC 18721</strain>
    </source>
</reference>
<feature type="transmembrane region" description="Helical" evidence="1">
    <location>
        <begin position="9"/>
        <end position="29"/>
    </location>
</feature>
<dbReference type="PANTHER" id="PTHR37810">
    <property type="entry name" value="IMMUNITY PROTEIN SDPI"/>
    <property type="match status" value="1"/>
</dbReference>
<gene>
    <name evidence="3" type="ORF">C2R26_02080</name>
</gene>
<accession>A0A2P4R8M8</accession>
<dbReference type="InterPro" id="IPR026272">
    <property type="entry name" value="SdpI"/>
</dbReference>
<dbReference type="InterPro" id="IPR012867">
    <property type="entry name" value="DUF1648"/>
</dbReference>
<feature type="domain" description="DUF1648" evidence="2">
    <location>
        <begin position="17"/>
        <end position="63"/>
    </location>
</feature>
<dbReference type="EMBL" id="PPWZ01000012">
    <property type="protein sequence ID" value="POH37604.1"/>
    <property type="molecule type" value="Genomic_DNA"/>
</dbReference>
<feature type="transmembrane region" description="Helical" evidence="1">
    <location>
        <begin position="188"/>
        <end position="205"/>
    </location>
</feature>
<name>A0A2P4R8M8_9LACO</name>
<proteinExistence type="predicted"/>
<evidence type="ECO:0000313" key="3">
    <source>
        <dbReference type="EMBL" id="POH37604.1"/>
    </source>
</evidence>
<dbReference type="PANTHER" id="PTHR37810:SF5">
    <property type="entry name" value="IMMUNITY PROTEIN SDPI"/>
    <property type="match status" value="1"/>
</dbReference>
<comment type="caution">
    <text evidence="3">The sequence shown here is derived from an EMBL/GenBank/DDBJ whole genome shotgun (WGS) entry which is preliminary data.</text>
</comment>
<dbReference type="PIRSF" id="PIRSF038959">
    <property type="entry name" value="SdpI"/>
    <property type="match status" value="1"/>
</dbReference>
<dbReference type="GO" id="GO:0009636">
    <property type="term" value="P:response to toxic substance"/>
    <property type="evidence" value="ECO:0007669"/>
    <property type="project" value="TreeGrafter"/>
</dbReference>
<organism evidence="3">
    <name type="scientific">Companilactobacillus formosensis</name>
    <dbReference type="NCBI Taxonomy" id="1617889"/>
    <lineage>
        <taxon>Bacteria</taxon>
        <taxon>Bacillati</taxon>
        <taxon>Bacillota</taxon>
        <taxon>Bacilli</taxon>
        <taxon>Lactobacillales</taxon>
        <taxon>Lactobacillaceae</taxon>
        <taxon>Companilactobacillus</taxon>
    </lineage>
</organism>
<feature type="transmembrane region" description="Helical" evidence="1">
    <location>
        <begin position="87"/>
        <end position="111"/>
    </location>
</feature>
<dbReference type="InterPro" id="IPR025962">
    <property type="entry name" value="SdpI/YhfL"/>
</dbReference>
<keyword evidence="1" id="KW-0812">Transmembrane</keyword>
<dbReference type="Pfam" id="PF13630">
    <property type="entry name" value="SdpI"/>
    <property type="match status" value="1"/>
</dbReference>
<dbReference type="AlphaFoldDB" id="A0A2P4R8M8"/>
<protein>
    <submittedName>
        <fullName evidence="3">DUF1648 domain-containing protein</fullName>
    </submittedName>
</protein>